<feature type="transmembrane region" description="Helical" evidence="1">
    <location>
        <begin position="12"/>
        <end position="30"/>
    </location>
</feature>
<evidence type="ECO:0000313" key="2">
    <source>
        <dbReference type="EMBL" id="CAG9090164.1"/>
    </source>
</evidence>
<keyword evidence="1" id="KW-0812">Transmembrane</keyword>
<protein>
    <submittedName>
        <fullName evidence="2">(diamondback moth) hypothetical protein</fullName>
    </submittedName>
</protein>
<dbReference type="EMBL" id="CAJHNJ030000002">
    <property type="protein sequence ID" value="CAG9090164.1"/>
    <property type="molecule type" value="Genomic_DNA"/>
</dbReference>
<evidence type="ECO:0000313" key="3">
    <source>
        <dbReference type="Proteomes" id="UP000653454"/>
    </source>
</evidence>
<keyword evidence="1" id="KW-1133">Transmembrane helix</keyword>
<keyword evidence="3" id="KW-1185">Reference proteome</keyword>
<gene>
    <name evidence="2" type="ORF">PLXY2_LOCUS789</name>
</gene>
<proteinExistence type="predicted"/>
<name>A0A8S4D154_PLUXY</name>
<sequence length="56" mass="6172">MSLLKKLSNAAFVLNCLKIFGLLMGMVTHARDSQGTSSVLLNWLRGKSTPKIVHNM</sequence>
<dbReference type="AlphaFoldDB" id="A0A8S4D154"/>
<accession>A0A8S4D154</accession>
<comment type="caution">
    <text evidence="2">The sequence shown here is derived from an EMBL/GenBank/DDBJ whole genome shotgun (WGS) entry which is preliminary data.</text>
</comment>
<reference evidence="2" key="1">
    <citation type="submission" date="2020-11" db="EMBL/GenBank/DDBJ databases">
        <authorList>
            <person name="Whiteford S."/>
        </authorList>
    </citation>
    <scope>NUCLEOTIDE SEQUENCE</scope>
</reference>
<keyword evidence="1" id="KW-0472">Membrane</keyword>
<organism evidence="2 3">
    <name type="scientific">Plutella xylostella</name>
    <name type="common">Diamondback moth</name>
    <name type="synonym">Plutella maculipennis</name>
    <dbReference type="NCBI Taxonomy" id="51655"/>
    <lineage>
        <taxon>Eukaryota</taxon>
        <taxon>Metazoa</taxon>
        <taxon>Ecdysozoa</taxon>
        <taxon>Arthropoda</taxon>
        <taxon>Hexapoda</taxon>
        <taxon>Insecta</taxon>
        <taxon>Pterygota</taxon>
        <taxon>Neoptera</taxon>
        <taxon>Endopterygota</taxon>
        <taxon>Lepidoptera</taxon>
        <taxon>Glossata</taxon>
        <taxon>Ditrysia</taxon>
        <taxon>Yponomeutoidea</taxon>
        <taxon>Plutellidae</taxon>
        <taxon>Plutella</taxon>
    </lineage>
</organism>
<dbReference type="Proteomes" id="UP000653454">
    <property type="component" value="Unassembled WGS sequence"/>
</dbReference>
<evidence type="ECO:0000256" key="1">
    <source>
        <dbReference type="SAM" id="Phobius"/>
    </source>
</evidence>